<keyword evidence="5 6" id="KW-0472">Membrane</keyword>
<dbReference type="OrthoDB" id="9804822at2"/>
<evidence type="ECO:0000313" key="8">
    <source>
        <dbReference type="Proteomes" id="UP000202440"/>
    </source>
</evidence>
<sequence>MNELLAFAVIATLLVMSPGPNGVLIVKTATAQGKSASMMNIIGLFLATFVHGALSIFGLSALVLQSAELFMLVKVLGAAYLFYIGAKAIWQSLQRPNDTTDAPVIDTQTRSARYYFSEGFLTQLLNPKVSVFYLAAFPQFIDPASFSYMSAFALVALHASIIFVWFTAMTHAIARVKSWSRHSSLGTWVQRLSGSVMIYFSALVLTQRS</sequence>
<dbReference type="GO" id="GO:0015171">
    <property type="term" value="F:amino acid transmembrane transporter activity"/>
    <property type="evidence" value="ECO:0007669"/>
    <property type="project" value="TreeGrafter"/>
</dbReference>
<dbReference type="PANTHER" id="PTHR30086:SF20">
    <property type="entry name" value="ARGININE EXPORTER PROTEIN ARGO-RELATED"/>
    <property type="match status" value="1"/>
</dbReference>
<dbReference type="GO" id="GO:0005886">
    <property type="term" value="C:plasma membrane"/>
    <property type="evidence" value="ECO:0007669"/>
    <property type="project" value="UniProtKB-SubCell"/>
</dbReference>
<feature type="transmembrane region" description="Helical" evidence="6">
    <location>
        <begin position="41"/>
        <end position="64"/>
    </location>
</feature>
<keyword evidence="2" id="KW-1003">Cell membrane</keyword>
<keyword evidence="4 6" id="KW-1133">Transmembrane helix</keyword>
<dbReference type="Proteomes" id="UP000202440">
    <property type="component" value="Chromosome"/>
</dbReference>
<dbReference type="EMBL" id="CP022530">
    <property type="protein sequence ID" value="ASP39510.1"/>
    <property type="molecule type" value="Genomic_DNA"/>
</dbReference>
<protein>
    <submittedName>
        <fullName evidence="7">Homoserine lactone transporter</fullName>
    </submittedName>
</protein>
<evidence type="ECO:0000256" key="2">
    <source>
        <dbReference type="ARBA" id="ARBA00022475"/>
    </source>
</evidence>
<dbReference type="Pfam" id="PF01810">
    <property type="entry name" value="LysE"/>
    <property type="match status" value="1"/>
</dbReference>
<dbReference type="InterPro" id="IPR001123">
    <property type="entry name" value="LeuE-type"/>
</dbReference>
<keyword evidence="8" id="KW-1185">Reference proteome</keyword>
<keyword evidence="3 6" id="KW-0812">Transmembrane</keyword>
<dbReference type="PIRSF" id="PIRSF006324">
    <property type="entry name" value="LeuE"/>
    <property type="match status" value="1"/>
</dbReference>
<feature type="transmembrane region" description="Helical" evidence="6">
    <location>
        <begin position="146"/>
        <end position="168"/>
    </location>
</feature>
<accession>A0A222FL54</accession>
<evidence type="ECO:0000256" key="5">
    <source>
        <dbReference type="ARBA" id="ARBA00023136"/>
    </source>
</evidence>
<dbReference type="PANTHER" id="PTHR30086">
    <property type="entry name" value="ARGININE EXPORTER PROTEIN ARGO"/>
    <property type="match status" value="1"/>
</dbReference>
<comment type="subcellular location">
    <subcellularLocation>
        <location evidence="1">Cell membrane</location>
        <topology evidence="1">Multi-pass membrane protein</topology>
    </subcellularLocation>
</comment>
<reference evidence="7 8" key="1">
    <citation type="submission" date="2017-07" db="EMBL/GenBank/DDBJ databases">
        <title>Annotated genome sequence of Bacterioplanes sanyensis isolated from Red Sea.</title>
        <authorList>
            <person name="Rehman Z.U."/>
        </authorList>
    </citation>
    <scope>NUCLEOTIDE SEQUENCE [LARGE SCALE GENOMIC DNA]</scope>
    <source>
        <strain evidence="7 8">NV9</strain>
    </source>
</reference>
<dbReference type="AlphaFoldDB" id="A0A222FL54"/>
<gene>
    <name evidence="7" type="ORF">CHH28_12870</name>
</gene>
<dbReference type="RefSeq" id="WP_094060688.1">
    <property type="nucleotide sequence ID" value="NZ_CP022530.1"/>
</dbReference>
<evidence type="ECO:0000256" key="6">
    <source>
        <dbReference type="SAM" id="Phobius"/>
    </source>
</evidence>
<feature type="transmembrane region" description="Helical" evidence="6">
    <location>
        <begin position="71"/>
        <end position="90"/>
    </location>
</feature>
<evidence type="ECO:0000256" key="4">
    <source>
        <dbReference type="ARBA" id="ARBA00022989"/>
    </source>
</evidence>
<evidence type="ECO:0000256" key="1">
    <source>
        <dbReference type="ARBA" id="ARBA00004651"/>
    </source>
</evidence>
<organism evidence="7 8">
    <name type="scientific">Bacterioplanes sanyensis</name>
    <dbReference type="NCBI Taxonomy" id="1249553"/>
    <lineage>
        <taxon>Bacteria</taxon>
        <taxon>Pseudomonadati</taxon>
        <taxon>Pseudomonadota</taxon>
        <taxon>Gammaproteobacteria</taxon>
        <taxon>Oceanospirillales</taxon>
        <taxon>Oceanospirillaceae</taxon>
        <taxon>Bacterioplanes</taxon>
    </lineage>
</organism>
<evidence type="ECO:0000256" key="3">
    <source>
        <dbReference type="ARBA" id="ARBA00022692"/>
    </source>
</evidence>
<evidence type="ECO:0000313" key="7">
    <source>
        <dbReference type="EMBL" id="ASP39510.1"/>
    </source>
</evidence>
<dbReference type="KEGG" id="bsan:CHH28_12870"/>
<proteinExistence type="predicted"/>
<name>A0A222FL54_9GAMM</name>